<organism evidence="1 2">
    <name type="scientific">Marinomonas hwangdonensis</name>
    <dbReference type="NCBI Taxonomy" id="1053647"/>
    <lineage>
        <taxon>Bacteria</taxon>
        <taxon>Pseudomonadati</taxon>
        <taxon>Pseudomonadota</taxon>
        <taxon>Gammaproteobacteria</taxon>
        <taxon>Oceanospirillales</taxon>
        <taxon>Oceanospirillaceae</taxon>
        <taxon>Marinomonas</taxon>
    </lineage>
</organism>
<dbReference type="Proteomes" id="UP000280507">
    <property type="component" value="Unassembled WGS sequence"/>
</dbReference>
<sequence>MGDISFTFVFFPQMVSFDHLPKCTSLNARSIDRTKKVQKNRMTHYFSAFFSYLWAIMAHRKNNLAALFSMLLLFIDLF</sequence>
<reference evidence="1 2" key="1">
    <citation type="journal article" date="2012" name="Int. J. Syst. Evol. Microbiol.">
        <title>Marinomonas hwangdonensis sp. nov., isolated from seawater.</title>
        <authorList>
            <person name="Jung Y.T."/>
            <person name="Oh T.K."/>
            <person name="Yoon J.H."/>
        </authorList>
    </citation>
    <scope>NUCLEOTIDE SEQUENCE [LARGE SCALE GENOMIC DNA]</scope>
    <source>
        <strain evidence="1 2">HDW-15</strain>
    </source>
</reference>
<accession>A0A3M8QA61</accession>
<evidence type="ECO:0000313" key="1">
    <source>
        <dbReference type="EMBL" id="RNF52591.1"/>
    </source>
</evidence>
<keyword evidence="2" id="KW-1185">Reference proteome</keyword>
<name>A0A3M8QA61_9GAMM</name>
<comment type="caution">
    <text evidence="1">The sequence shown here is derived from an EMBL/GenBank/DDBJ whole genome shotgun (WGS) entry which is preliminary data.</text>
</comment>
<dbReference type="EMBL" id="RIZG01000001">
    <property type="protein sequence ID" value="RNF52591.1"/>
    <property type="molecule type" value="Genomic_DNA"/>
</dbReference>
<gene>
    <name evidence="1" type="ORF">EBI00_00260</name>
</gene>
<evidence type="ECO:0000313" key="2">
    <source>
        <dbReference type="Proteomes" id="UP000280507"/>
    </source>
</evidence>
<dbReference type="AlphaFoldDB" id="A0A3M8QA61"/>
<proteinExistence type="predicted"/>
<protein>
    <submittedName>
        <fullName evidence="1">Uncharacterized protein</fullName>
    </submittedName>
</protein>